<feature type="region of interest" description="Disordered" evidence="6">
    <location>
        <begin position="1"/>
        <end position="29"/>
    </location>
</feature>
<sequence length="290" mass="29596">MTTLTDELAARGEQITTTQRARHRADGPPVTPLTTFTQIATENAARTGAIAMVSSGILASVFSSPAAAAPVETSNRHTLDVATTPSTTLQLVPIVEVSADAHVTIEAAPVSVTPFEKTAEGIAQAEAEARALAEAQARAEAEAQARAEAEAAAAAQAAAAAAAAEAEAAAAAAAASSADLGARAVAIAMELVGTPYVYGGESLSGFDCSGLIWYVYQQLGIDLPRSSSEQRYAGTVVSAADARPGDLVWTSGHIALYAGNGMVVEAQQVGVPVQYTAMWQDNPVFIRVTG</sequence>
<evidence type="ECO:0000313" key="9">
    <source>
        <dbReference type="Proteomes" id="UP001165405"/>
    </source>
</evidence>
<evidence type="ECO:0000256" key="1">
    <source>
        <dbReference type="ARBA" id="ARBA00007074"/>
    </source>
</evidence>
<keyword evidence="2" id="KW-0645">Protease</keyword>
<evidence type="ECO:0000256" key="2">
    <source>
        <dbReference type="ARBA" id="ARBA00022670"/>
    </source>
</evidence>
<dbReference type="InterPro" id="IPR051202">
    <property type="entry name" value="Peptidase_C40"/>
</dbReference>
<dbReference type="Proteomes" id="UP001165405">
    <property type="component" value="Unassembled WGS sequence"/>
</dbReference>
<keyword evidence="3" id="KW-0378">Hydrolase</keyword>
<dbReference type="Pfam" id="PF00877">
    <property type="entry name" value="NLPC_P60"/>
    <property type="match status" value="1"/>
</dbReference>
<dbReference type="GO" id="GO:0008234">
    <property type="term" value="F:cysteine-type peptidase activity"/>
    <property type="evidence" value="ECO:0007669"/>
    <property type="project" value="UniProtKB-KW"/>
</dbReference>
<keyword evidence="9" id="KW-1185">Reference proteome</keyword>
<dbReference type="GO" id="GO:0006508">
    <property type="term" value="P:proteolysis"/>
    <property type="evidence" value="ECO:0007669"/>
    <property type="project" value="UniProtKB-KW"/>
</dbReference>
<dbReference type="PROSITE" id="PS51935">
    <property type="entry name" value="NLPC_P60"/>
    <property type="match status" value="1"/>
</dbReference>
<dbReference type="AlphaFoldDB" id="A0AA41QDX0"/>
<feature type="domain" description="NlpC/P60" evidence="7">
    <location>
        <begin position="178"/>
        <end position="290"/>
    </location>
</feature>
<dbReference type="EMBL" id="JAKGSG010000034">
    <property type="protein sequence ID" value="MCF4121653.1"/>
    <property type="molecule type" value="Genomic_DNA"/>
</dbReference>
<dbReference type="PANTHER" id="PTHR47053:SF1">
    <property type="entry name" value="MUREIN DD-ENDOPEPTIDASE MEPH-RELATED"/>
    <property type="match status" value="1"/>
</dbReference>
<protein>
    <submittedName>
        <fullName evidence="8">C40 family peptidase</fullName>
    </submittedName>
</protein>
<reference evidence="8" key="1">
    <citation type="submission" date="2022-01" db="EMBL/GenBank/DDBJ databases">
        <title>Antribacter sp. nov., isolated from Guizhou of China.</title>
        <authorList>
            <person name="Chengliang C."/>
            <person name="Ya Z."/>
        </authorList>
    </citation>
    <scope>NUCLEOTIDE SEQUENCE</scope>
    <source>
        <strain evidence="8">KLBMP 9083</strain>
    </source>
</reference>
<comment type="caution">
    <text evidence="8">The sequence shown here is derived from an EMBL/GenBank/DDBJ whole genome shotgun (WGS) entry which is preliminary data.</text>
</comment>
<dbReference type="Gene3D" id="3.90.1720.10">
    <property type="entry name" value="endopeptidase domain like (from Nostoc punctiforme)"/>
    <property type="match status" value="1"/>
</dbReference>
<evidence type="ECO:0000256" key="4">
    <source>
        <dbReference type="ARBA" id="ARBA00022807"/>
    </source>
</evidence>
<evidence type="ECO:0000256" key="5">
    <source>
        <dbReference type="SAM" id="Coils"/>
    </source>
</evidence>
<accession>A0AA41QDX0</accession>
<evidence type="ECO:0000256" key="3">
    <source>
        <dbReference type="ARBA" id="ARBA00022801"/>
    </source>
</evidence>
<gene>
    <name evidence="8" type="ORF">L1785_11740</name>
</gene>
<proteinExistence type="inferred from homology"/>
<dbReference type="InterPro" id="IPR000064">
    <property type="entry name" value="NLP_P60_dom"/>
</dbReference>
<comment type="similarity">
    <text evidence="1">Belongs to the peptidase C40 family.</text>
</comment>
<evidence type="ECO:0000259" key="7">
    <source>
        <dbReference type="PROSITE" id="PS51935"/>
    </source>
</evidence>
<evidence type="ECO:0000256" key="6">
    <source>
        <dbReference type="SAM" id="MobiDB-lite"/>
    </source>
</evidence>
<name>A0AA41QDX0_9MICO</name>
<keyword evidence="4" id="KW-0788">Thiol protease</keyword>
<evidence type="ECO:0000313" key="8">
    <source>
        <dbReference type="EMBL" id="MCF4121653.1"/>
    </source>
</evidence>
<dbReference type="SUPFAM" id="SSF54001">
    <property type="entry name" value="Cysteine proteinases"/>
    <property type="match status" value="1"/>
</dbReference>
<dbReference type="PANTHER" id="PTHR47053">
    <property type="entry name" value="MUREIN DD-ENDOPEPTIDASE MEPH-RELATED"/>
    <property type="match status" value="1"/>
</dbReference>
<organism evidence="8 9">
    <name type="scientific">Antribacter soli</name>
    <dbReference type="NCBI Taxonomy" id="2910976"/>
    <lineage>
        <taxon>Bacteria</taxon>
        <taxon>Bacillati</taxon>
        <taxon>Actinomycetota</taxon>
        <taxon>Actinomycetes</taxon>
        <taxon>Micrococcales</taxon>
        <taxon>Promicromonosporaceae</taxon>
        <taxon>Antribacter</taxon>
    </lineage>
</organism>
<keyword evidence="5" id="KW-0175">Coiled coil</keyword>
<feature type="coiled-coil region" evidence="5">
    <location>
        <begin position="122"/>
        <end position="158"/>
    </location>
</feature>
<dbReference type="InterPro" id="IPR038765">
    <property type="entry name" value="Papain-like_cys_pep_sf"/>
</dbReference>
<dbReference type="RefSeq" id="WP_236089453.1">
    <property type="nucleotide sequence ID" value="NZ_JAKGSG010000034.1"/>
</dbReference>